<dbReference type="Pfam" id="PF08839">
    <property type="entry name" value="CDT1"/>
    <property type="match status" value="1"/>
</dbReference>
<evidence type="ECO:0000256" key="1">
    <source>
        <dbReference type="ARBA" id="ARBA00008356"/>
    </source>
</evidence>
<dbReference type="InterPro" id="IPR038090">
    <property type="entry name" value="Cdt1_C_WH_dom_sf"/>
</dbReference>
<dbReference type="GO" id="GO:0030174">
    <property type="term" value="P:regulation of DNA-templated DNA replication initiation"/>
    <property type="evidence" value="ECO:0007669"/>
    <property type="project" value="InterPro"/>
</dbReference>
<dbReference type="GO" id="GO:0000278">
    <property type="term" value="P:mitotic cell cycle"/>
    <property type="evidence" value="ECO:0007669"/>
    <property type="project" value="TreeGrafter"/>
</dbReference>
<dbReference type="RefSeq" id="XP_031025949.1">
    <property type="nucleotide sequence ID" value="XM_031168085.1"/>
</dbReference>
<keyword evidence="6" id="KW-1185">Reference proteome</keyword>
<dbReference type="GO" id="GO:0000076">
    <property type="term" value="P:DNA replication checkpoint signaling"/>
    <property type="evidence" value="ECO:0007669"/>
    <property type="project" value="TreeGrafter"/>
</dbReference>
<dbReference type="SMART" id="SM01075">
    <property type="entry name" value="CDT1"/>
    <property type="match status" value="1"/>
</dbReference>
<feature type="region of interest" description="Disordered" evidence="3">
    <location>
        <begin position="411"/>
        <end position="450"/>
    </location>
</feature>
<protein>
    <recommendedName>
        <fullName evidence="4">CDT1 Geminin-binding domain-containing protein</fullName>
    </recommendedName>
</protein>
<dbReference type="InterPro" id="IPR045173">
    <property type="entry name" value="Cdt1"/>
</dbReference>
<sequence>MRQQRAIRDFLPVQKKGATKSAGSKPAAKGASAPTPAPTKQEAARIIDNVRANKRQKKVVSEDPPTPVPPTVIDEPKRDVVEIVVPVVEPDVVLKPDPPIEFKTPTKNRSRRNLVEDVIVVEKSASKTPTKSPKRNLVEDVIVVEKPPASSSQKRRVADDDVSEAESLPDLVISSSPASVKIQPPSSPMGPMSPMSPGPTPLRTVSSATPLVPAHVKYRHLVEPGVRLPLPAKYRALEQIFHALEHTVMFVKSRDQSATFHRVKKPVENTANRTFELSHLAQIVTVYPEAYTMTPVRIMDKGIRVESLAIEFARNATGADIKKASLVAESNVWLPRRETFHDRLLDRVKTEHAKMLQKLKFKLKYDPMQVSAWHPRFELESVPDIPEAVLPAFPPREVMTLEALLEARKASTNGKLKEPEKVKPIVPTPQPSQPIMPPPTPQTPTPSTKPQTKASAMLERIREKERLKLEASLFSHIPTPEETKRRVRLSRLEDVIQCLLVLYVSSRKNVLPLSTVSQHVANGHKAQLSESEAREHLKVLAEVLPEFCKLIGDQNNLLRSVNSNLKVIFCTKPLDDKSGMISDQSMVMTANLPEIKRGPGRPPKNKPPKLNMNIVRPILEPTSARSSIPALITLKSQSFSSLGSASSQTSFADLDKIFFHPPPPPLLHGLPREVWARTISYLDTPSTFARVSRQTKSICEDPHSKAGFLRFRYGTRMALVQAFLKHRKVLTHEVAKMLLSTGALLPRYMIQMVVQETRFVVPYSKMKFVSLILKNGLKLYGYQLQAKDDDVDVFYRYLLRNSMPGLISPSTMGMPMGQATSSSPASYMSTDPNTPSSVYSLSLPQDQQPQQLQQLLQPNMMLNPTPLETIRDLVVKYHFAPTMEDPVLLAGRRAYMIWRLLHDDPTLLPILQHNGLDCKPLNDAVVLNAFFRKHPLLPNLTVSESVKICLASSFKFNDELVLKLMMHDRLHDSQLVTLKQYYTRNQLDAFATQAVERLLNPSKLVNLLHRADPRHPVGVRMLLGHLTVSNPILMNLLTMEPGDALTDWVAQSEFRRTRLRWVVKVFGQDHLVAHGCMEDYLKWL</sequence>
<comment type="caution">
    <text evidence="5">The sequence shown here is derived from an EMBL/GenBank/DDBJ whole genome shotgun (WGS) entry which is preliminary data.</text>
</comment>
<dbReference type="GO" id="GO:0003677">
    <property type="term" value="F:DNA binding"/>
    <property type="evidence" value="ECO:0007669"/>
    <property type="project" value="InterPro"/>
</dbReference>
<dbReference type="GeneID" id="42003382"/>
<dbReference type="InterPro" id="IPR036390">
    <property type="entry name" value="WH_DNA-bd_sf"/>
</dbReference>
<evidence type="ECO:0000256" key="3">
    <source>
        <dbReference type="SAM" id="MobiDB-lite"/>
    </source>
</evidence>
<dbReference type="Proteomes" id="UP000319731">
    <property type="component" value="Unassembled WGS sequence"/>
</dbReference>
<proteinExistence type="inferred from homology"/>
<accession>A0A507CBU7</accession>
<evidence type="ECO:0000313" key="5">
    <source>
        <dbReference type="EMBL" id="TPX35476.1"/>
    </source>
</evidence>
<dbReference type="InterPro" id="IPR014939">
    <property type="entry name" value="CDT1_Gemini-bd-like"/>
</dbReference>
<feature type="compositionally biased region" description="Polar residues" evidence="3">
    <location>
        <begin position="818"/>
        <end position="839"/>
    </location>
</feature>
<dbReference type="STRING" id="1806994.A0A507CBU7"/>
<dbReference type="CDD" id="cd08674">
    <property type="entry name" value="Cdt1_m"/>
    <property type="match status" value="1"/>
</dbReference>
<dbReference type="AlphaFoldDB" id="A0A507CBU7"/>
<feature type="region of interest" description="Disordered" evidence="3">
    <location>
        <begin position="1"/>
        <end position="74"/>
    </location>
</feature>
<reference evidence="5 6" key="1">
    <citation type="journal article" date="2019" name="Sci. Rep.">
        <title>Comparative genomics of chytrid fungi reveal insights into the obligate biotrophic and pathogenic lifestyle of Synchytrium endobioticum.</title>
        <authorList>
            <person name="van de Vossenberg B.T.L.H."/>
            <person name="Warris S."/>
            <person name="Nguyen H.D.T."/>
            <person name="van Gent-Pelzer M.P.E."/>
            <person name="Joly D.L."/>
            <person name="van de Geest H.C."/>
            <person name="Bonants P.J.M."/>
            <person name="Smith D.S."/>
            <person name="Levesque C.A."/>
            <person name="van der Lee T.A.J."/>
        </authorList>
    </citation>
    <scope>NUCLEOTIDE SEQUENCE [LARGE SCALE GENOMIC DNA]</scope>
    <source>
        <strain evidence="5 6">JEL517</strain>
    </source>
</reference>
<dbReference type="GO" id="GO:0005634">
    <property type="term" value="C:nucleus"/>
    <property type="evidence" value="ECO:0007669"/>
    <property type="project" value="TreeGrafter"/>
</dbReference>
<feature type="compositionally biased region" description="Low complexity" evidence="3">
    <location>
        <begin position="15"/>
        <end position="40"/>
    </location>
</feature>
<dbReference type="EMBL" id="QEAO01000008">
    <property type="protein sequence ID" value="TPX35476.1"/>
    <property type="molecule type" value="Genomic_DNA"/>
</dbReference>
<feature type="region of interest" description="Disordered" evidence="3">
    <location>
        <begin position="178"/>
        <end position="203"/>
    </location>
</feature>
<evidence type="ECO:0000313" key="6">
    <source>
        <dbReference type="Proteomes" id="UP000319731"/>
    </source>
</evidence>
<comment type="similarity">
    <text evidence="1">Belongs to the Cdt1 family.</text>
</comment>
<keyword evidence="2" id="KW-0131">Cell cycle</keyword>
<dbReference type="GO" id="GO:0070182">
    <property type="term" value="F:DNA polymerase binding"/>
    <property type="evidence" value="ECO:0007669"/>
    <property type="project" value="TreeGrafter"/>
</dbReference>
<evidence type="ECO:0000259" key="4">
    <source>
        <dbReference type="SMART" id="SM01075"/>
    </source>
</evidence>
<dbReference type="Pfam" id="PF16679">
    <property type="entry name" value="CDT1_C"/>
    <property type="match status" value="1"/>
</dbReference>
<gene>
    <name evidence="5" type="ORF">SmJEL517_g02157</name>
</gene>
<dbReference type="PANTHER" id="PTHR28637:SF1">
    <property type="entry name" value="DNA REPLICATION FACTOR CDT1"/>
    <property type="match status" value="1"/>
</dbReference>
<feature type="domain" description="CDT1 Geminin-binding" evidence="4">
    <location>
        <begin position="230"/>
        <end position="392"/>
    </location>
</feature>
<dbReference type="Gene3D" id="1.10.10.1420">
    <property type="entry name" value="DNA replication factor Cdt1, C-terminal WH domain"/>
    <property type="match status" value="1"/>
</dbReference>
<dbReference type="OrthoDB" id="341730at2759"/>
<feature type="region of interest" description="Disordered" evidence="3">
    <location>
        <begin position="818"/>
        <end position="840"/>
    </location>
</feature>
<name>A0A507CBU7_9FUNG</name>
<dbReference type="GO" id="GO:0071163">
    <property type="term" value="P:DNA replication preinitiation complex assembly"/>
    <property type="evidence" value="ECO:0007669"/>
    <property type="project" value="InterPro"/>
</dbReference>
<organism evidence="5 6">
    <name type="scientific">Synchytrium microbalum</name>
    <dbReference type="NCBI Taxonomy" id="1806994"/>
    <lineage>
        <taxon>Eukaryota</taxon>
        <taxon>Fungi</taxon>
        <taxon>Fungi incertae sedis</taxon>
        <taxon>Chytridiomycota</taxon>
        <taxon>Chytridiomycota incertae sedis</taxon>
        <taxon>Chytridiomycetes</taxon>
        <taxon>Synchytriales</taxon>
        <taxon>Synchytriaceae</taxon>
        <taxon>Synchytrium</taxon>
    </lineage>
</organism>
<feature type="compositionally biased region" description="Pro residues" evidence="3">
    <location>
        <begin position="426"/>
        <end position="444"/>
    </location>
</feature>
<dbReference type="InterPro" id="IPR032054">
    <property type="entry name" value="Cdt1_C"/>
</dbReference>
<dbReference type="PANTHER" id="PTHR28637">
    <property type="entry name" value="DNA REPLICATION FACTOR CDT1"/>
    <property type="match status" value="1"/>
</dbReference>
<feature type="compositionally biased region" description="Basic and acidic residues" evidence="3">
    <location>
        <begin position="411"/>
        <end position="423"/>
    </location>
</feature>
<evidence type="ECO:0000256" key="2">
    <source>
        <dbReference type="ARBA" id="ARBA00023306"/>
    </source>
</evidence>
<dbReference type="SUPFAM" id="SSF46785">
    <property type="entry name" value="Winged helix' DNA-binding domain"/>
    <property type="match status" value="1"/>
</dbReference>